<evidence type="ECO:0000256" key="3">
    <source>
        <dbReference type="ARBA" id="ARBA00023163"/>
    </source>
</evidence>
<dbReference type="Proteomes" id="UP000440304">
    <property type="component" value="Unassembled WGS sequence"/>
</dbReference>
<dbReference type="Gene3D" id="1.10.10.60">
    <property type="entry name" value="Homeodomain-like"/>
    <property type="match status" value="1"/>
</dbReference>
<evidence type="ECO:0000313" key="6">
    <source>
        <dbReference type="Proteomes" id="UP000440304"/>
    </source>
</evidence>
<feature type="domain" description="HTH araC/xylS-type" evidence="4">
    <location>
        <begin position="218"/>
        <end position="317"/>
    </location>
</feature>
<dbReference type="SMART" id="SM00342">
    <property type="entry name" value="HTH_ARAC"/>
    <property type="match status" value="1"/>
</dbReference>
<gene>
    <name evidence="5" type="ORF">GR156_17080</name>
</gene>
<dbReference type="PANTHER" id="PTHR43280:SF2">
    <property type="entry name" value="HTH-TYPE TRANSCRIPTIONAL REGULATOR EXSA"/>
    <property type="match status" value="1"/>
</dbReference>
<organism evidence="5 6">
    <name type="scientific">Shinella zoogloeoides</name>
    <name type="common">Crabtreella saccharophila</name>
    <dbReference type="NCBI Taxonomy" id="352475"/>
    <lineage>
        <taxon>Bacteria</taxon>
        <taxon>Pseudomonadati</taxon>
        <taxon>Pseudomonadota</taxon>
        <taxon>Alphaproteobacteria</taxon>
        <taxon>Hyphomicrobiales</taxon>
        <taxon>Rhizobiaceae</taxon>
        <taxon>Shinella</taxon>
    </lineage>
</organism>
<evidence type="ECO:0000313" key="5">
    <source>
        <dbReference type="EMBL" id="MXO02037.1"/>
    </source>
</evidence>
<reference evidence="5 6" key="1">
    <citation type="submission" date="2019-12" db="EMBL/GenBank/DDBJ databases">
        <title>Shinella granuli gen. nov., sp. nov., and proposal of the reclassification of Zoogloea ramigera ATCC 19623 as Shinella zoogloeoides sp. nov.</title>
        <authorList>
            <person name="Gao J."/>
        </authorList>
    </citation>
    <scope>NUCLEOTIDE SEQUENCE [LARGE SCALE GENOMIC DNA]</scope>
    <source>
        <strain evidence="5 6">DSM 287</strain>
    </source>
</reference>
<dbReference type="AlphaFoldDB" id="A0A6N8TFI9"/>
<dbReference type="OrthoDB" id="252470at2"/>
<dbReference type="InterPro" id="IPR018060">
    <property type="entry name" value="HTH_AraC"/>
</dbReference>
<evidence type="ECO:0000259" key="4">
    <source>
        <dbReference type="PROSITE" id="PS01124"/>
    </source>
</evidence>
<dbReference type="PRINTS" id="PR00032">
    <property type="entry name" value="HTHARAC"/>
</dbReference>
<keyword evidence="2" id="KW-0238">DNA-binding</keyword>
<dbReference type="PROSITE" id="PS00041">
    <property type="entry name" value="HTH_ARAC_FAMILY_1"/>
    <property type="match status" value="1"/>
</dbReference>
<sequence>MQKMIFSSAELPSDLNDKARFNLWRDIYTAKIGAVEFDTSDGNPFQAKIEALPIGEITYATTVGTVNRVVRTPQHLHADTHDSYSLIITEAAGFGGNYRGNEIDVETGGAFLDGAERLDFRGADFCRWSNISVPKQLLHASFPKIVDKQGLPIAANTESLVLLRRYLTILEAGGAPTVPSLIQHVSTTLLDLVCMAVGAKGEDAELAGLRGVRAARLQAILDCIQKHYSNHAFTAQIVASELNLTPRYVHHILSETDRGFTDRVLELRLQRAKSMLGDPRFLTLRISDIALQSGFSDISYFNRCFKRRFGCSPMAAR</sequence>
<dbReference type="PANTHER" id="PTHR43280">
    <property type="entry name" value="ARAC-FAMILY TRANSCRIPTIONAL REGULATOR"/>
    <property type="match status" value="1"/>
</dbReference>
<dbReference type="InterPro" id="IPR009057">
    <property type="entry name" value="Homeodomain-like_sf"/>
</dbReference>
<comment type="caution">
    <text evidence="5">The sequence shown here is derived from an EMBL/GenBank/DDBJ whole genome shotgun (WGS) entry which is preliminary data.</text>
</comment>
<dbReference type="Pfam" id="PF12833">
    <property type="entry name" value="HTH_18"/>
    <property type="match status" value="1"/>
</dbReference>
<accession>A0A6N8TFI9</accession>
<proteinExistence type="predicted"/>
<dbReference type="Pfam" id="PF14525">
    <property type="entry name" value="AraC_binding_2"/>
    <property type="match status" value="1"/>
</dbReference>
<keyword evidence="3" id="KW-0804">Transcription</keyword>
<evidence type="ECO:0000256" key="1">
    <source>
        <dbReference type="ARBA" id="ARBA00023015"/>
    </source>
</evidence>
<dbReference type="InterPro" id="IPR020449">
    <property type="entry name" value="Tscrpt_reg_AraC-type_HTH"/>
</dbReference>
<dbReference type="GO" id="GO:0043565">
    <property type="term" value="F:sequence-specific DNA binding"/>
    <property type="evidence" value="ECO:0007669"/>
    <property type="project" value="InterPro"/>
</dbReference>
<dbReference type="InterPro" id="IPR035418">
    <property type="entry name" value="AraC-bd_2"/>
</dbReference>
<dbReference type="InterPro" id="IPR018062">
    <property type="entry name" value="HTH_AraC-typ_CS"/>
</dbReference>
<dbReference type="EMBL" id="WUML01000016">
    <property type="protein sequence ID" value="MXO02037.1"/>
    <property type="molecule type" value="Genomic_DNA"/>
</dbReference>
<protein>
    <submittedName>
        <fullName evidence="5">Helix-turn-helix domain-containing protein</fullName>
    </submittedName>
</protein>
<dbReference type="SUPFAM" id="SSF46689">
    <property type="entry name" value="Homeodomain-like"/>
    <property type="match status" value="1"/>
</dbReference>
<keyword evidence="1" id="KW-0805">Transcription regulation</keyword>
<evidence type="ECO:0000256" key="2">
    <source>
        <dbReference type="ARBA" id="ARBA00023125"/>
    </source>
</evidence>
<dbReference type="GO" id="GO:0003700">
    <property type="term" value="F:DNA-binding transcription factor activity"/>
    <property type="evidence" value="ECO:0007669"/>
    <property type="project" value="InterPro"/>
</dbReference>
<dbReference type="PROSITE" id="PS01124">
    <property type="entry name" value="HTH_ARAC_FAMILY_2"/>
    <property type="match status" value="1"/>
</dbReference>
<name>A0A6N8TFI9_SHIZO</name>